<dbReference type="STRING" id="1150600.ADIARSV_0347"/>
<dbReference type="Proteomes" id="UP000014174">
    <property type="component" value="Unassembled WGS sequence"/>
</dbReference>
<proteinExistence type="predicted"/>
<dbReference type="SUPFAM" id="SSF50475">
    <property type="entry name" value="FMN-binding split barrel"/>
    <property type="match status" value="1"/>
</dbReference>
<protein>
    <submittedName>
        <fullName evidence="2">General stress protein</fullName>
    </submittedName>
</protein>
<dbReference type="Gene3D" id="2.30.110.10">
    <property type="entry name" value="Electron Transport, Fmn-binding Protein, Chain A"/>
    <property type="match status" value="1"/>
</dbReference>
<dbReference type="InterPro" id="IPR052917">
    <property type="entry name" value="Stress-Dev_Protein"/>
</dbReference>
<dbReference type="Pfam" id="PF16242">
    <property type="entry name" value="Pyrid_ox_like"/>
    <property type="match status" value="1"/>
</dbReference>
<comment type="caution">
    <text evidence="2">The sequence shown here is derived from an EMBL/GenBank/DDBJ whole genome shotgun (WGS) entry which is preliminary data.</text>
</comment>
<evidence type="ECO:0000259" key="1">
    <source>
        <dbReference type="Pfam" id="PF16242"/>
    </source>
</evidence>
<keyword evidence="3" id="KW-1185">Reference proteome</keyword>
<reference evidence="2 3" key="1">
    <citation type="journal article" date="2013" name="Genome Announc.">
        <title>Draft Genome Sequence of Arcticibacter svalbardensis Strain MN12-7T, a Member of the Family Sphingobacteriaceae Isolated from an Arctic Soil Sample.</title>
        <authorList>
            <person name="Shivaji S."/>
            <person name="Ara S."/>
            <person name="Prasad S."/>
            <person name="Manasa B.P."/>
            <person name="Begum Z."/>
            <person name="Singh A."/>
            <person name="Kumar Pinnaka A."/>
        </authorList>
    </citation>
    <scope>NUCLEOTIDE SEQUENCE [LARGE SCALE GENOMIC DNA]</scope>
    <source>
        <strain evidence="2 3">MN12-7</strain>
    </source>
</reference>
<name>R9H5J0_9SPHI</name>
<dbReference type="eggNOG" id="COG3871">
    <property type="taxonomic scope" value="Bacteria"/>
</dbReference>
<gene>
    <name evidence="2" type="ORF">ADIARSV_0347</name>
</gene>
<dbReference type="InterPro" id="IPR012349">
    <property type="entry name" value="Split_barrel_FMN-bd"/>
</dbReference>
<dbReference type="PANTHER" id="PTHR34818">
    <property type="entry name" value="PROTEIN BLI-3"/>
    <property type="match status" value="1"/>
</dbReference>
<evidence type="ECO:0000313" key="2">
    <source>
        <dbReference type="EMBL" id="EOR96444.1"/>
    </source>
</evidence>
<dbReference type="AlphaFoldDB" id="R9H5J0"/>
<dbReference type="RefSeq" id="WP_016193597.1">
    <property type="nucleotide sequence ID" value="NZ_AQPN01000012.1"/>
</dbReference>
<dbReference type="InterPro" id="IPR038725">
    <property type="entry name" value="YdaG_split_barrel_FMN-bd"/>
</dbReference>
<dbReference type="EMBL" id="AQPN01000012">
    <property type="protein sequence ID" value="EOR96444.1"/>
    <property type="molecule type" value="Genomic_DNA"/>
</dbReference>
<dbReference type="OrthoDB" id="1432662at2"/>
<evidence type="ECO:0000313" key="3">
    <source>
        <dbReference type="Proteomes" id="UP000014174"/>
    </source>
</evidence>
<accession>R9H5J0</accession>
<organism evidence="2 3">
    <name type="scientific">Arcticibacter svalbardensis MN12-7</name>
    <dbReference type="NCBI Taxonomy" id="1150600"/>
    <lineage>
        <taxon>Bacteria</taxon>
        <taxon>Pseudomonadati</taxon>
        <taxon>Bacteroidota</taxon>
        <taxon>Sphingobacteriia</taxon>
        <taxon>Sphingobacteriales</taxon>
        <taxon>Sphingobacteriaceae</taxon>
        <taxon>Arcticibacter</taxon>
    </lineage>
</organism>
<feature type="domain" description="General stress protein FMN-binding split barrel" evidence="1">
    <location>
        <begin position="21"/>
        <end position="165"/>
    </location>
</feature>
<sequence>MTELKGETPQEQLEEIEFIKKARELSSKIADIKIAMLSTVNPNGSLDSRPMYTFPIKDDGLIWMFARKSAQKTSEIAQNPHVILNYSDTEKGLYITVNGLAIISTDALKVEELWSDRYKTWFPYGKTDPDLCLLRIEPDKAEYWDSPDLLIAQIISLVKNTLGGKPNEEGEHKEVKF</sequence>
<dbReference type="PANTHER" id="PTHR34818:SF1">
    <property type="entry name" value="PROTEIN BLI-3"/>
    <property type="match status" value="1"/>
</dbReference>